<dbReference type="Pfam" id="PF13649">
    <property type="entry name" value="Methyltransf_25"/>
    <property type="match status" value="1"/>
</dbReference>
<comment type="caution">
    <text evidence="2">The sequence shown here is derived from an EMBL/GenBank/DDBJ whole genome shotgun (WGS) entry which is preliminary data.</text>
</comment>
<keyword evidence="2" id="KW-0808">Transferase</keyword>
<dbReference type="EMBL" id="JAEKLZ010000420">
    <property type="protein sequence ID" value="MBW8728524.1"/>
    <property type="molecule type" value="Genomic_DNA"/>
</dbReference>
<dbReference type="PANTHER" id="PTHR42912:SF95">
    <property type="entry name" value="METHYLTRANSFERASE TYPE 11 DOMAIN-CONTAINING PROTEIN"/>
    <property type="match status" value="1"/>
</dbReference>
<feature type="domain" description="Methyltransferase" evidence="1">
    <location>
        <begin position="159"/>
        <end position="256"/>
    </location>
</feature>
<organism evidence="2 3">
    <name type="scientific">Inquilinus limosus</name>
    <dbReference type="NCBI Taxonomy" id="171674"/>
    <lineage>
        <taxon>Bacteria</taxon>
        <taxon>Pseudomonadati</taxon>
        <taxon>Pseudomonadota</taxon>
        <taxon>Alphaproteobacteria</taxon>
        <taxon>Rhodospirillales</taxon>
        <taxon>Rhodospirillaceae</taxon>
        <taxon>Inquilinus</taxon>
    </lineage>
</organism>
<dbReference type="SUPFAM" id="SSF53335">
    <property type="entry name" value="S-adenosyl-L-methionine-dependent methyltransferases"/>
    <property type="match status" value="1"/>
</dbReference>
<gene>
    <name evidence="2" type="ORF">JF625_25695</name>
</gene>
<reference evidence="2" key="1">
    <citation type="submission" date="2020-06" db="EMBL/GenBank/DDBJ databases">
        <title>Stable isotope informed genome-resolved metagenomics uncovers potential trophic interactions in rhizosphere soil.</title>
        <authorList>
            <person name="Starr E.P."/>
            <person name="Shi S."/>
            <person name="Blazewicz S.J."/>
            <person name="Koch B.J."/>
            <person name="Probst A.J."/>
            <person name="Hungate B.A."/>
            <person name="Pett-Ridge J."/>
            <person name="Firestone M.K."/>
            <person name="Banfield J.F."/>
        </authorList>
    </citation>
    <scope>NUCLEOTIDE SEQUENCE</scope>
    <source>
        <strain evidence="2">YM_69_17</strain>
    </source>
</reference>
<dbReference type="Gene3D" id="3.40.50.150">
    <property type="entry name" value="Vaccinia Virus protein VP39"/>
    <property type="match status" value="1"/>
</dbReference>
<accession>A0A952FUF3</accession>
<dbReference type="Proteomes" id="UP000700706">
    <property type="component" value="Unassembled WGS sequence"/>
</dbReference>
<dbReference type="PANTHER" id="PTHR42912">
    <property type="entry name" value="METHYLTRANSFERASE"/>
    <property type="match status" value="1"/>
</dbReference>
<evidence type="ECO:0000259" key="1">
    <source>
        <dbReference type="Pfam" id="PF13649"/>
    </source>
</evidence>
<protein>
    <submittedName>
        <fullName evidence="2">Class I SAM-dependent methyltransferase</fullName>
    </submittedName>
</protein>
<name>A0A952FUF3_9PROT</name>
<evidence type="ECO:0000313" key="2">
    <source>
        <dbReference type="EMBL" id="MBW8728524.1"/>
    </source>
</evidence>
<dbReference type="GO" id="GO:0032259">
    <property type="term" value="P:methylation"/>
    <property type="evidence" value="ECO:0007669"/>
    <property type="project" value="UniProtKB-KW"/>
</dbReference>
<evidence type="ECO:0000313" key="3">
    <source>
        <dbReference type="Proteomes" id="UP000700706"/>
    </source>
</evidence>
<dbReference type="GO" id="GO:0008168">
    <property type="term" value="F:methyltransferase activity"/>
    <property type="evidence" value="ECO:0007669"/>
    <property type="project" value="UniProtKB-KW"/>
</dbReference>
<dbReference type="InterPro" id="IPR050508">
    <property type="entry name" value="Methyltransf_Superfamily"/>
</dbReference>
<proteinExistence type="predicted"/>
<dbReference type="InterPro" id="IPR041698">
    <property type="entry name" value="Methyltransf_25"/>
</dbReference>
<dbReference type="AlphaFoldDB" id="A0A952FUF3"/>
<sequence length="309" mass="33201">MTVEETIRTAGCPEALRPALRGCLTGNLPVASALIQLLIQAGSGQALTAALDRLDAAIAADEIAPRRRLQALRRMHAEHPTAWTTIHAVLHEVRHDAAAQDEAQAVEAFAGAFDRAATVSPEASVALHSFGDSRRLALATDEVVRRMTEWGLLGPDGTVLDLGCGIGRFAAAIAGRVRRVVGLDISARMVAEAQRRCAGLANVEIRRTSGRDLAGIGTATIDTILAADSFPYLVLAGPALVRRHVEEAARVLKPDGHLLILNHSYRGDEEMDRRELQALAADCGFRLRQAGSRPFALWDGLAFHLVRSR</sequence>
<dbReference type="InterPro" id="IPR029063">
    <property type="entry name" value="SAM-dependent_MTases_sf"/>
</dbReference>
<keyword evidence="2" id="KW-0489">Methyltransferase</keyword>
<dbReference type="CDD" id="cd02440">
    <property type="entry name" value="AdoMet_MTases"/>
    <property type="match status" value="1"/>
</dbReference>